<feature type="region of interest" description="Disordered" evidence="1">
    <location>
        <begin position="80"/>
        <end position="110"/>
    </location>
</feature>
<name>A0ABW0WA23_9BACL</name>
<protein>
    <submittedName>
        <fullName evidence="2">Uncharacterized protein</fullName>
    </submittedName>
</protein>
<gene>
    <name evidence="2" type="ORF">ACFPYJ_29395</name>
</gene>
<accession>A0ABW0WA23</accession>
<sequence length="180" mass="21287">MVEFTFEIMDDSKINIQYQYGSAWFTFNLFLNQGVWTLHPFDGILLQNKDMCSLVIAELFKNKDYHVMLARENIPLSELRTSIDMQSPQERRRIRTERKPEPDHGPSDEMTDFIEAHSFNDVLNLELDQVQQRVAFFQEILHRMFMDGYGPEDTDFTRVQALVKVYKETLEGLRDIGDKR</sequence>
<organism evidence="2 3">
    <name type="scientific">Paenibacillus solisilvae</name>
    <dbReference type="NCBI Taxonomy" id="2486751"/>
    <lineage>
        <taxon>Bacteria</taxon>
        <taxon>Bacillati</taxon>
        <taxon>Bacillota</taxon>
        <taxon>Bacilli</taxon>
        <taxon>Bacillales</taxon>
        <taxon>Paenibacillaceae</taxon>
        <taxon>Paenibacillus</taxon>
    </lineage>
</organism>
<proteinExistence type="predicted"/>
<dbReference type="EMBL" id="JBHSOW010000116">
    <property type="protein sequence ID" value="MFC5653155.1"/>
    <property type="molecule type" value="Genomic_DNA"/>
</dbReference>
<reference evidence="3" key="1">
    <citation type="journal article" date="2019" name="Int. J. Syst. Evol. Microbiol.">
        <title>The Global Catalogue of Microorganisms (GCM) 10K type strain sequencing project: providing services to taxonomists for standard genome sequencing and annotation.</title>
        <authorList>
            <consortium name="The Broad Institute Genomics Platform"/>
            <consortium name="The Broad Institute Genome Sequencing Center for Infectious Disease"/>
            <person name="Wu L."/>
            <person name="Ma J."/>
        </authorList>
    </citation>
    <scope>NUCLEOTIDE SEQUENCE [LARGE SCALE GENOMIC DNA]</scope>
    <source>
        <strain evidence="3">CGMCC 1.3240</strain>
    </source>
</reference>
<keyword evidence="3" id="KW-1185">Reference proteome</keyword>
<evidence type="ECO:0000313" key="3">
    <source>
        <dbReference type="Proteomes" id="UP001596047"/>
    </source>
</evidence>
<dbReference type="RefSeq" id="WP_379191811.1">
    <property type="nucleotide sequence ID" value="NZ_JBHSOW010000116.1"/>
</dbReference>
<evidence type="ECO:0000313" key="2">
    <source>
        <dbReference type="EMBL" id="MFC5653155.1"/>
    </source>
</evidence>
<evidence type="ECO:0000256" key="1">
    <source>
        <dbReference type="SAM" id="MobiDB-lite"/>
    </source>
</evidence>
<dbReference type="Proteomes" id="UP001596047">
    <property type="component" value="Unassembled WGS sequence"/>
</dbReference>
<comment type="caution">
    <text evidence="2">The sequence shown here is derived from an EMBL/GenBank/DDBJ whole genome shotgun (WGS) entry which is preliminary data.</text>
</comment>
<feature type="compositionally biased region" description="Basic and acidic residues" evidence="1">
    <location>
        <begin position="97"/>
        <end position="107"/>
    </location>
</feature>